<dbReference type="PATRIC" id="fig|442562.3.peg.2196"/>
<dbReference type="STRING" id="442562.Rumeso_02226"/>
<keyword evidence="7 8" id="KW-0472">Membrane</keyword>
<dbReference type="AlphaFoldDB" id="A0A017HR33"/>
<feature type="transmembrane region" description="Helical" evidence="8">
    <location>
        <begin position="58"/>
        <end position="91"/>
    </location>
</feature>
<gene>
    <name evidence="10" type="ORF">Rumeso_02226</name>
</gene>
<proteinExistence type="inferred from homology"/>
<evidence type="ECO:0000259" key="9">
    <source>
        <dbReference type="PROSITE" id="PS50928"/>
    </source>
</evidence>
<comment type="subcellular location">
    <subcellularLocation>
        <location evidence="1 8">Cell membrane</location>
        <topology evidence="1 8">Multi-pass membrane protein</topology>
    </subcellularLocation>
</comment>
<dbReference type="InterPro" id="IPR000515">
    <property type="entry name" value="MetI-like"/>
</dbReference>
<dbReference type="Proteomes" id="UP000019666">
    <property type="component" value="Unassembled WGS sequence"/>
</dbReference>
<evidence type="ECO:0000313" key="10">
    <source>
        <dbReference type="EMBL" id="EYD76219.1"/>
    </source>
</evidence>
<feature type="transmembrane region" description="Helical" evidence="8">
    <location>
        <begin position="255"/>
        <end position="278"/>
    </location>
</feature>
<feature type="transmembrane region" description="Helical" evidence="8">
    <location>
        <begin position="205"/>
        <end position="227"/>
    </location>
</feature>
<feature type="transmembrane region" description="Helical" evidence="8">
    <location>
        <begin position="12"/>
        <end position="38"/>
    </location>
</feature>
<dbReference type="InterPro" id="IPR035906">
    <property type="entry name" value="MetI-like_sf"/>
</dbReference>
<reference evidence="10 11" key="1">
    <citation type="submission" date="2013-02" db="EMBL/GenBank/DDBJ databases">
        <authorList>
            <person name="Fiebig A."/>
            <person name="Goeker M."/>
            <person name="Klenk H.-P.P."/>
        </authorList>
    </citation>
    <scope>NUCLEOTIDE SEQUENCE [LARGE SCALE GENOMIC DNA]</scope>
    <source>
        <strain evidence="10 11">DSM 19309</strain>
    </source>
</reference>
<dbReference type="PANTHER" id="PTHR42929">
    <property type="entry name" value="INNER MEMBRANE ABC TRANSPORTER PERMEASE PROTEIN YDCU-RELATED-RELATED"/>
    <property type="match status" value="1"/>
</dbReference>
<feature type="transmembrane region" description="Helical" evidence="8">
    <location>
        <begin position="103"/>
        <end position="128"/>
    </location>
</feature>
<evidence type="ECO:0000256" key="4">
    <source>
        <dbReference type="ARBA" id="ARBA00022475"/>
    </source>
</evidence>
<evidence type="ECO:0000256" key="5">
    <source>
        <dbReference type="ARBA" id="ARBA00022692"/>
    </source>
</evidence>
<dbReference type="SUPFAM" id="SSF161098">
    <property type="entry name" value="MetI-like"/>
    <property type="match status" value="1"/>
</dbReference>
<comment type="caution">
    <text evidence="10">The sequence shown here is derived from an EMBL/GenBank/DDBJ whole genome shotgun (WGS) entry which is preliminary data.</text>
</comment>
<evidence type="ECO:0000256" key="8">
    <source>
        <dbReference type="RuleBase" id="RU363032"/>
    </source>
</evidence>
<dbReference type="Gene3D" id="1.10.3720.10">
    <property type="entry name" value="MetI-like"/>
    <property type="match status" value="1"/>
</dbReference>
<name>A0A017HR33_9RHOB</name>
<dbReference type="CDD" id="cd06261">
    <property type="entry name" value="TM_PBP2"/>
    <property type="match status" value="1"/>
</dbReference>
<evidence type="ECO:0000256" key="7">
    <source>
        <dbReference type="ARBA" id="ARBA00023136"/>
    </source>
</evidence>
<feature type="domain" description="ABC transmembrane type-1" evidence="9">
    <location>
        <begin position="68"/>
        <end position="274"/>
    </location>
</feature>
<dbReference type="HOGENOM" id="CLU_016047_18_2_5"/>
<sequence>MSGRDAATPTWLGLIPGVVLAALFLVPFGIMLAVSVALRDPSGSGFYTWGFELQSYARVFTFFVGRILFVSMTIAAGAAVISVALALPFTVILAQMSRRAQTVILVILLSVLSLSEVIIGFSVSTLLSQTAGVGNLLALLRITEQPRAYTPSLFALMTGLCYLTFPYSVLVLYPPVARLDPELVEASRTMGASPLRTFFGVTVPLLRAPILGALILVFVFALGSYLLPQVLGRPEHWTLSVHITDQAVYQSNLPFAAAMAVVLLLAALALVGLALLVARERRAA</sequence>
<keyword evidence="3 8" id="KW-0813">Transport</keyword>
<dbReference type="GO" id="GO:0055085">
    <property type="term" value="P:transmembrane transport"/>
    <property type="evidence" value="ECO:0007669"/>
    <property type="project" value="InterPro"/>
</dbReference>
<evidence type="ECO:0000256" key="6">
    <source>
        <dbReference type="ARBA" id="ARBA00022989"/>
    </source>
</evidence>
<evidence type="ECO:0000256" key="1">
    <source>
        <dbReference type="ARBA" id="ARBA00004651"/>
    </source>
</evidence>
<protein>
    <recommendedName>
        <fullName evidence="9">ABC transmembrane type-1 domain-containing protein</fullName>
    </recommendedName>
</protein>
<dbReference type="Pfam" id="PF00528">
    <property type="entry name" value="BPD_transp_1"/>
    <property type="match status" value="1"/>
</dbReference>
<dbReference type="EMBL" id="AOSK01000055">
    <property type="protein sequence ID" value="EYD76219.1"/>
    <property type="molecule type" value="Genomic_DNA"/>
</dbReference>
<keyword evidence="11" id="KW-1185">Reference proteome</keyword>
<feature type="transmembrane region" description="Helical" evidence="8">
    <location>
        <begin position="148"/>
        <end position="173"/>
    </location>
</feature>
<organism evidence="10 11">
    <name type="scientific">Rubellimicrobium mesophilum DSM 19309</name>
    <dbReference type="NCBI Taxonomy" id="442562"/>
    <lineage>
        <taxon>Bacteria</taxon>
        <taxon>Pseudomonadati</taxon>
        <taxon>Pseudomonadota</taxon>
        <taxon>Alphaproteobacteria</taxon>
        <taxon>Rhodobacterales</taxon>
        <taxon>Roseobacteraceae</taxon>
        <taxon>Rubellimicrobium</taxon>
    </lineage>
</organism>
<dbReference type="GO" id="GO:0005886">
    <property type="term" value="C:plasma membrane"/>
    <property type="evidence" value="ECO:0007669"/>
    <property type="project" value="UniProtKB-SubCell"/>
</dbReference>
<evidence type="ECO:0000256" key="3">
    <source>
        <dbReference type="ARBA" id="ARBA00022448"/>
    </source>
</evidence>
<comment type="similarity">
    <text evidence="2">Belongs to the binding-protein-dependent transport system permease family. CysTW subfamily.</text>
</comment>
<evidence type="ECO:0000256" key="2">
    <source>
        <dbReference type="ARBA" id="ARBA00007069"/>
    </source>
</evidence>
<dbReference type="PROSITE" id="PS50928">
    <property type="entry name" value="ABC_TM1"/>
    <property type="match status" value="1"/>
</dbReference>
<dbReference type="PANTHER" id="PTHR42929:SF1">
    <property type="entry name" value="INNER MEMBRANE ABC TRANSPORTER PERMEASE PROTEIN YDCU-RELATED"/>
    <property type="match status" value="1"/>
</dbReference>
<evidence type="ECO:0000313" key="11">
    <source>
        <dbReference type="Proteomes" id="UP000019666"/>
    </source>
</evidence>
<dbReference type="OrthoDB" id="7056428at2"/>
<keyword evidence="6 8" id="KW-1133">Transmembrane helix</keyword>
<keyword evidence="4" id="KW-1003">Cell membrane</keyword>
<keyword evidence="5 8" id="KW-0812">Transmembrane</keyword>
<accession>A0A017HR33</accession>
<dbReference type="RefSeq" id="WP_037282128.1">
    <property type="nucleotide sequence ID" value="NZ_KK088602.1"/>
</dbReference>